<feature type="compositionally biased region" description="Low complexity" evidence="1">
    <location>
        <begin position="446"/>
        <end position="460"/>
    </location>
</feature>
<sequence>MPSAPHSKQPTIRWAMLCVLLALIASLPLLRAGAACGHDILFHMGSWLDAAQQLRHGTLYPAWDFNAAWNAGEPRFTFYPPLSWMLGGLLTLLLPFRIVPATYTVLVLSSAALSLFFVARRYAEPHTAFLASALYVANPYLLFTAWERTAFAELLAAAWMPWLIAAALEDQPRIASLAWPLALLWLTNVPAGIMGCYVLALLGVLRIFRAKRTELTRILGRFVAAFALGVSLAAIYLVPAIYERAFVQVDSAFAPGLSVAANFLFAHTADAAHDFVDAQVSRITLALLAASAVLLFIAWRQKRSLPSPLLRAAAIFTAVIALAQLPLSLILWQHLPALHVLQFPWRFMTVLAPFACLAALPLCSRLPQRAAIPCAAIIVLALSLPLSQRYLHACPRGDQPADIAARFDTSHGVPSTDEYTPNNADNDFLRFDDPPYWLADSPGEFAPDTTPNPNATAPDTDFGDPDPAHTLSGSTPEQIQLALQRPRILVMNRRAYPDWRVTVNDVPAQLLRRDDGLIALALPAGISKINLRWHIGLDHWLGIALSPGLGGFRAPPHRFP</sequence>
<keyword evidence="5" id="KW-1185">Reference proteome</keyword>
<evidence type="ECO:0000256" key="2">
    <source>
        <dbReference type="SAM" id="Phobius"/>
    </source>
</evidence>
<feature type="transmembrane region" description="Helical" evidence="2">
    <location>
        <begin position="150"/>
        <end position="168"/>
    </location>
</feature>
<keyword evidence="2" id="KW-0472">Membrane</keyword>
<feature type="region of interest" description="Disordered" evidence="1">
    <location>
        <begin position="441"/>
        <end position="473"/>
    </location>
</feature>
<feature type="domain" description="Membrane protein 6-pyruvoyl-tetrahydropterin synthase-related" evidence="3">
    <location>
        <begin position="76"/>
        <end position="391"/>
    </location>
</feature>
<evidence type="ECO:0000256" key="1">
    <source>
        <dbReference type="SAM" id="MobiDB-lite"/>
    </source>
</evidence>
<evidence type="ECO:0000259" key="3">
    <source>
        <dbReference type="Pfam" id="PF10131"/>
    </source>
</evidence>
<feature type="transmembrane region" description="Helical" evidence="2">
    <location>
        <begin position="343"/>
        <end position="363"/>
    </location>
</feature>
<dbReference type="Pfam" id="PF10131">
    <property type="entry name" value="PTPS_related"/>
    <property type="match status" value="1"/>
</dbReference>
<feature type="transmembrane region" description="Helical" evidence="2">
    <location>
        <begin position="309"/>
        <end position="331"/>
    </location>
</feature>
<feature type="transmembrane region" description="Helical" evidence="2">
    <location>
        <begin position="188"/>
        <end position="208"/>
    </location>
</feature>
<name>A0ABW1ZE28_9BACT</name>
<dbReference type="RefSeq" id="WP_390235873.1">
    <property type="nucleotide sequence ID" value="NZ_JBHSWI010000001.1"/>
</dbReference>
<proteinExistence type="predicted"/>
<organism evidence="4 5">
    <name type="scientific">Granulicella cerasi</name>
    <dbReference type="NCBI Taxonomy" id="741063"/>
    <lineage>
        <taxon>Bacteria</taxon>
        <taxon>Pseudomonadati</taxon>
        <taxon>Acidobacteriota</taxon>
        <taxon>Terriglobia</taxon>
        <taxon>Terriglobales</taxon>
        <taxon>Acidobacteriaceae</taxon>
        <taxon>Granulicella</taxon>
    </lineage>
</organism>
<protein>
    <submittedName>
        <fullName evidence="4">6-pyruvoyl-tetrahydropterin synthase-related protein</fullName>
    </submittedName>
</protein>
<keyword evidence="2" id="KW-1133">Transmembrane helix</keyword>
<keyword evidence="2" id="KW-0812">Transmembrane</keyword>
<feature type="transmembrane region" description="Helical" evidence="2">
    <location>
        <begin position="280"/>
        <end position="297"/>
    </location>
</feature>
<evidence type="ECO:0000313" key="5">
    <source>
        <dbReference type="Proteomes" id="UP001596391"/>
    </source>
</evidence>
<feature type="transmembrane region" description="Helical" evidence="2">
    <location>
        <begin position="370"/>
        <end position="387"/>
    </location>
</feature>
<feature type="transmembrane region" description="Helical" evidence="2">
    <location>
        <begin position="101"/>
        <end position="119"/>
    </location>
</feature>
<feature type="transmembrane region" description="Helical" evidence="2">
    <location>
        <begin position="220"/>
        <end position="242"/>
    </location>
</feature>
<dbReference type="Proteomes" id="UP001596391">
    <property type="component" value="Unassembled WGS sequence"/>
</dbReference>
<comment type="caution">
    <text evidence="4">The sequence shown here is derived from an EMBL/GenBank/DDBJ whole genome shotgun (WGS) entry which is preliminary data.</text>
</comment>
<dbReference type="EMBL" id="JBHSWI010000001">
    <property type="protein sequence ID" value="MFC6646957.1"/>
    <property type="molecule type" value="Genomic_DNA"/>
</dbReference>
<evidence type="ECO:0000313" key="4">
    <source>
        <dbReference type="EMBL" id="MFC6646957.1"/>
    </source>
</evidence>
<accession>A0ABW1ZE28</accession>
<dbReference type="InterPro" id="IPR018776">
    <property type="entry name" value="Membrane_prot_PTPS-rel_domain"/>
</dbReference>
<reference evidence="5" key="1">
    <citation type="journal article" date="2019" name="Int. J. Syst. Evol. Microbiol.">
        <title>The Global Catalogue of Microorganisms (GCM) 10K type strain sequencing project: providing services to taxonomists for standard genome sequencing and annotation.</title>
        <authorList>
            <consortium name="The Broad Institute Genomics Platform"/>
            <consortium name="The Broad Institute Genome Sequencing Center for Infectious Disease"/>
            <person name="Wu L."/>
            <person name="Ma J."/>
        </authorList>
    </citation>
    <scope>NUCLEOTIDE SEQUENCE [LARGE SCALE GENOMIC DNA]</scope>
    <source>
        <strain evidence="5">CGMCC 1.16026</strain>
    </source>
</reference>
<gene>
    <name evidence="4" type="ORF">ACFQBQ_15500</name>
</gene>